<evidence type="ECO:0000313" key="4">
    <source>
        <dbReference type="Proteomes" id="UP000039865"/>
    </source>
</evidence>
<evidence type="ECO:0000256" key="2">
    <source>
        <dbReference type="SAM" id="MobiDB-lite"/>
    </source>
</evidence>
<accession>A0A078B532</accession>
<dbReference type="Proteomes" id="UP000039865">
    <property type="component" value="Unassembled WGS sequence"/>
</dbReference>
<feature type="coiled-coil region" evidence="1">
    <location>
        <begin position="104"/>
        <end position="132"/>
    </location>
</feature>
<keyword evidence="1" id="KW-0175">Coiled coil</keyword>
<sequence>MKFGSTMKNSQSRKVIQPKQLIKQRSISTQQIFDNKDEINKIEAFLTNRGVQVNNLPQFNYQSYLDNLRKGEELEKQKNFVKKVNSKVGFSLRDIALTKQKQVQEELQRQCLETEEMKAQKLKQKKEKNLKDKVKYFFRPYNLPVHHQHFMNFDEAQDESDDKIKKQNNLNRAWQQFYSLVLNHDKKEIEEMLSYIRHNQDKIQDNQNEQGIDDYSTDSDGKKKVKSQAVQNKIFKVQKRTSKDQSYASKSSKNLTHRSYADSQLDDASPTSRKRLIKNHVNAQLNNLENILNPPQVEDIFARPPPKSARGARNLYFSDLDYEQLKQQYKRQAEDSDGENTPTSSDSSSNNDKNKVNIILNKGDKEPIKPYFKRIVARKSEIQNMILEMKEQGMDVKQSQLKMSNFLQKVIDERNNRITSKSNYASQNFEALQCVHGGNLTKITEDPQLPATNQEEKRPGSRVVKRLKSITSISTLQRDEDSPQKPFNTQRQNNQEQKTVLFYRKNKIEPQVIDSINKGNKDLQIFSDMKQQSISSPNYLKRPQTCRDSNKKKMIFQIQEPIDFEQLLFGSDEKSSPQEETQKPKLTPRRPISSFPVKSYNKVHSKYQQKLKREISLSKLCDQIQTSSKDTNLTSQLSTRPNSSSKFSLVFKDKLIIV</sequence>
<feature type="compositionally biased region" description="Polar residues" evidence="2">
    <location>
        <begin position="485"/>
        <end position="498"/>
    </location>
</feature>
<dbReference type="InParanoid" id="A0A078B532"/>
<organism evidence="3 4">
    <name type="scientific">Stylonychia lemnae</name>
    <name type="common">Ciliate</name>
    <dbReference type="NCBI Taxonomy" id="5949"/>
    <lineage>
        <taxon>Eukaryota</taxon>
        <taxon>Sar</taxon>
        <taxon>Alveolata</taxon>
        <taxon>Ciliophora</taxon>
        <taxon>Intramacronucleata</taxon>
        <taxon>Spirotrichea</taxon>
        <taxon>Stichotrichia</taxon>
        <taxon>Sporadotrichida</taxon>
        <taxon>Oxytrichidae</taxon>
        <taxon>Stylonychinae</taxon>
        <taxon>Stylonychia</taxon>
    </lineage>
</organism>
<gene>
    <name evidence="3" type="primary">Contig12419.g13256</name>
    <name evidence="3" type="ORF">STYLEM_17771</name>
</gene>
<protein>
    <submittedName>
        <fullName evidence="3">Uncharacterized protein</fullName>
    </submittedName>
</protein>
<feature type="region of interest" description="Disordered" evidence="2">
    <location>
        <begin position="204"/>
        <end position="272"/>
    </location>
</feature>
<dbReference type="EMBL" id="CCKQ01016774">
    <property type="protein sequence ID" value="CDW88648.1"/>
    <property type="molecule type" value="Genomic_DNA"/>
</dbReference>
<feature type="compositionally biased region" description="Polar residues" evidence="2">
    <location>
        <begin position="244"/>
        <end position="254"/>
    </location>
</feature>
<evidence type="ECO:0000313" key="3">
    <source>
        <dbReference type="EMBL" id="CDW88648.1"/>
    </source>
</evidence>
<name>A0A078B532_STYLE</name>
<feature type="region of interest" description="Disordered" evidence="2">
    <location>
        <begin position="328"/>
        <end position="361"/>
    </location>
</feature>
<keyword evidence="4" id="KW-1185">Reference proteome</keyword>
<dbReference type="AlphaFoldDB" id="A0A078B532"/>
<feature type="region of interest" description="Disordered" evidence="2">
    <location>
        <begin position="572"/>
        <end position="598"/>
    </location>
</feature>
<proteinExistence type="predicted"/>
<feature type="region of interest" description="Disordered" evidence="2">
    <location>
        <begin position="444"/>
        <end position="498"/>
    </location>
</feature>
<feature type="compositionally biased region" description="Basic and acidic residues" evidence="2">
    <location>
        <begin position="572"/>
        <end position="583"/>
    </location>
</feature>
<evidence type="ECO:0000256" key="1">
    <source>
        <dbReference type="SAM" id="Coils"/>
    </source>
</evidence>
<reference evidence="3 4" key="1">
    <citation type="submission" date="2014-06" db="EMBL/GenBank/DDBJ databases">
        <authorList>
            <person name="Swart Estienne"/>
        </authorList>
    </citation>
    <scope>NUCLEOTIDE SEQUENCE [LARGE SCALE GENOMIC DNA]</scope>
    <source>
        <strain evidence="3 4">130c</strain>
    </source>
</reference>